<name>A0A9N9BSN6_FUNMO</name>
<dbReference type="PANTHER" id="PTHR37988:SF1">
    <property type="entry name" value="UPF0592 MEMBRANE PROTEIN C7D4.03C"/>
    <property type="match status" value="1"/>
</dbReference>
<accession>A0A9N9BSN6</accession>
<comment type="caution">
    <text evidence="2">The sequence shown here is derived from an EMBL/GenBank/DDBJ whole genome shotgun (WGS) entry which is preliminary data.</text>
</comment>
<dbReference type="InterPro" id="IPR013887">
    <property type="entry name" value="UPF0592"/>
</dbReference>
<dbReference type="Pfam" id="PF08578">
    <property type="entry name" value="DUF1765"/>
    <property type="match status" value="1"/>
</dbReference>
<sequence length="928" mass="103477">MRVTQNLNNNNSSNIIVDIQNNENITSNPSKILAPAETDSATSAALFLDTTLNTDPNFKNTDSAEESSISDSSFSDLYHPMTVTTKATTTSTTASISRQPDKKLKYGFLSSLLSSNGSSHSISSTSSGTDVQKKKSSSSTESSSKQKLFKSWGNTQDNEYKNIEKALSKFQSKDRHKVDVLKSLIPWLKKYTTDRIGPIPHMDTTDTYMDIPIDIIITYRAALMSTLHYAIDRLNQKGVYSNALPVSKSHIKRIIKETVGDDDSSLDRMTKQNEKISTLFPEHLKILCFLNLKLWWRQFENAKRIWGEPPIEMSGNWIRRWQSDDSELFFSFYKHYHIVLKAYLASHLTASGSVKIMTPPFEYITAPGYIHLASFFLLKIESLIHRNIHTITTVIQFEHPRGNGNANNVNQGSNNGITNAMNPNAAAIGMGSLPTTSINGVVAANADANGNVALGMMNGVTVGNGKPKVLEMAGRRFVETVVSIVEIGYFQEMCNIWINAVVTKTNMYDVEGVFCLLDFIDTLILELDARDSIVSSESTSSNSNSASSDGSSSSPFTAPNLINILDIPSYISLFKLLLEESDHTITILRTISFIYTHFFLLTSQPAYLKQLVKEILLNEDMFERLFCHWSRNVRIYYMRLLVWRLGKIGGGVGKHDDNKDREISDSGVIIEDNEEIVIDILITLQSRLDGMRLYHEFLSNYAGDMEDVEQVFKAKMAESMAESMTEGNSNQIYNSNNEELQKQSIVEPQNVSSSSSVLSTSTSTISSSIPNKNRRSKLPFIPSGKETTASCFIRWMFPSGSNKSSNSNKLEQKSTAPSPTSPTSPTTPSIPIRTTSKPTIHPLVWRYAFHRHTYAGKAISEYESVNQEYAEWCAQVANVERENLSNGNEVNNIISGTNSTNSMTIRFPGLIVEYPKYFGNGFANSPLI</sequence>
<gene>
    <name evidence="2" type="ORF">FMOSSE_LOCUS7820</name>
</gene>
<dbReference type="PANTHER" id="PTHR37988">
    <property type="entry name" value="UPF0592 MEMBRANE PROTEIN C7D4.03C"/>
    <property type="match status" value="1"/>
</dbReference>
<dbReference type="EMBL" id="CAJVPP010001905">
    <property type="protein sequence ID" value="CAG8578344.1"/>
    <property type="molecule type" value="Genomic_DNA"/>
</dbReference>
<organism evidence="2 3">
    <name type="scientific">Funneliformis mosseae</name>
    <name type="common">Endomycorrhizal fungus</name>
    <name type="synonym">Glomus mosseae</name>
    <dbReference type="NCBI Taxonomy" id="27381"/>
    <lineage>
        <taxon>Eukaryota</taxon>
        <taxon>Fungi</taxon>
        <taxon>Fungi incertae sedis</taxon>
        <taxon>Mucoromycota</taxon>
        <taxon>Glomeromycotina</taxon>
        <taxon>Glomeromycetes</taxon>
        <taxon>Glomerales</taxon>
        <taxon>Glomeraceae</taxon>
        <taxon>Funneliformis</taxon>
    </lineage>
</organism>
<feature type="region of interest" description="Disordered" evidence="1">
    <location>
        <begin position="115"/>
        <end position="148"/>
    </location>
</feature>
<feature type="compositionally biased region" description="Low complexity" evidence="1">
    <location>
        <begin position="751"/>
        <end position="769"/>
    </location>
</feature>
<reference evidence="2" key="1">
    <citation type="submission" date="2021-06" db="EMBL/GenBank/DDBJ databases">
        <authorList>
            <person name="Kallberg Y."/>
            <person name="Tangrot J."/>
            <person name="Rosling A."/>
        </authorList>
    </citation>
    <scope>NUCLEOTIDE SEQUENCE</scope>
    <source>
        <strain evidence="2">87-6 pot B 2015</strain>
    </source>
</reference>
<keyword evidence="3" id="KW-1185">Reference proteome</keyword>
<dbReference type="AlphaFoldDB" id="A0A9N9BSN6"/>
<dbReference type="Proteomes" id="UP000789375">
    <property type="component" value="Unassembled WGS sequence"/>
</dbReference>
<feature type="region of interest" description="Disordered" evidence="1">
    <location>
        <begin position="801"/>
        <end position="835"/>
    </location>
</feature>
<feature type="compositionally biased region" description="Low complexity" evidence="1">
    <location>
        <begin position="66"/>
        <end position="75"/>
    </location>
</feature>
<evidence type="ECO:0000313" key="2">
    <source>
        <dbReference type="EMBL" id="CAG8578344.1"/>
    </source>
</evidence>
<feature type="compositionally biased region" description="Low complexity" evidence="1">
    <location>
        <begin position="137"/>
        <end position="146"/>
    </location>
</feature>
<evidence type="ECO:0000256" key="1">
    <source>
        <dbReference type="SAM" id="MobiDB-lite"/>
    </source>
</evidence>
<feature type="region of interest" description="Disordered" evidence="1">
    <location>
        <begin position="54"/>
        <end position="75"/>
    </location>
</feature>
<proteinExistence type="predicted"/>
<feature type="region of interest" description="Disordered" evidence="1">
    <location>
        <begin position="744"/>
        <end position="780"/>
    </location>
</feature>
<protein>
    <submittedName>
        <fullName evidence="2">6218_t:CDS:1</fullName>
    </submittedName>
</protein>
<evidence type="ECO:0000313" key="3">
    <source>
        <dbReference type="Proteomes" id="UP000789375"/>
    </source>
</evidence>
<feature type="compositionally biased region" description="Low complexity" evidence="1">
    <location>
        <begin position="115"/>
        <end position="127"/>
    </location>
</feature>